<evidence type="ECO:0000256" key="1">
    <source>
        <dbReference type="ARBA" id="ARBA00006198"/>
    </source>
</evidence>
<dbReference type="GO" id="GO:0045127">
    <property type="term" value="F:N-acetylglucosamine kinase activity"/>
    <property type="evidence" value="ECO:0007669"/>
    <property type="project" value="UniProtKB-EC"/>
</dbReference>
<dbReference type="PANTHER" id="PTHR43190">
    <property type="entry name" value="N-ACETYL-D-GLUCOSAMINE KINASE"/>
    <property type="match status" value="1"/>
</dbReference>
<dbReference type="Proteomes" id="UP000006906">
    <property type="component" value="Chromosome 17"/>
</dbReference>
<accession>A0A2K3CQ97</accession>
<dbReference type="KEGG" id="cre:CHLRE_17g720528v5"/>
<dbReference type="Gene3D" id="3.30.420.40">
    <property type="match status" value="2"/>
</dbReference>
<evidence type="ECO:0000256" key="2">
    <source>
        <dbReference type="ARBA" id="ARBA00012122"/>
    </source>
</evidence>
<evidence type="ECO:0000259" key="5">
    <source>
        <dbReference type="Pfam" id="PF01869"/>
    </source>
</evidence>
<dbReference type="InParanoid" id="A0A2K3CQ97"/>
<protein>
    <recommendedName>
        <fullName evidence="3">N-acetyl-D-glucosamine kinase</fullName>
        <ecNumber evidence="2">2.7.1.59</ecNumber>
    </recommendedName>
    <alternativeName>
        <fullName evidence="4">GlcNAc kinase</fullName>
    </alternativeName>
</protein>
<evidence type="ECO:0000313" key="7">
    <source>
        <dbReference type="Proteomes" id="UP000006906"/>
    </source>
</evidence>
<feature type="domain" description="ATPase BadF/BadG/BcrA/BcrD type" evidence="5">
    <location>
        <begin position="54"/>
        <end position="319"/>
    </location>
</feature>
<dbReference type="PANTHER" id="PTHR43190:SF3">
    <property type="entry name" value="N-ACETYL-D-GLUCOSAMINE KINASE"/>
    <property type="match status" value="1"/>
</dbReference>
<dbReference type="RefSeq" id="XP_042914709.1">
    <property type="nucleotide sequence ID" value="XM_043072250.1"/>
</dbReference>
<dbReference type="SUPFAM" id="SSF53067">
    <property type="entry name" value="Actin-like ATPase domain"/>
    <property type="match status" value="1"/>
</dbReference>
<proteinExistence type="inferred from homology"/>
<comment type="similarity">
    <text evidence="1">Belongs to the eukaryotic-type N-acetylglucosamine kinase family.</text>
</comment>
<evidence type="ECO:0000256" key="4">
    <source>
        <dbReference type="ARBA" id="ARBA00031123"/>
    </source>
</evidence>
<dbReference type="InterPro" id="IPR002731">
    <property type="entry name" value="ATPase_BadF"/>
</dbReference>
<dbReference type="EC" id="2.7.1.59" evidence="2"/>
<organism evidence="6 7">
    <name type="scientific">Chlamydomonas reinhardtii</name>
    <name type="common">Chlamydomonas smithii</name>
    <dbReference type="NCBI Taxonomy" id="3055"/>
    <lineage>
        <taxon>Eukaryota</taxon>
        <taxon>Viridiplantae</taxon>
        <taxon>Chlorophyta</taxon>
        <taxon>core chlorophytes</taxon>
        <taxon>Chlorophyceae</taxon>
        <taxon>CS clade</taxon>
        <taxon>Chlamydomonadales</taxon>
        <taxon>Chlamydomonadaceae</taxon>
        <taxon>Chlamydomonas</taxon>
    </lineage>
</organism>
<evidence type="ECO:0000313" key="6">
    <source>
        <dbReference type="EMBL" id="PNW70457.1"/>
    </source>
</evidence>
<dbReference type="GeneID" id="66057027"/>
<dbReference type="Gramene" id="PNW70457">
    <property type="protein sequence ID" value="PNW70457"/>
    <property type="gene ID" value="CHLRE_17g720528v5"/>
</dbReference>
<dbReference type="InterPro" id="IPR043129">
    <property type="entry name" value="ATPase_NBD"/>
</dbReference>
<dbReference type="Pfam" id="PF01869">
    <property type="entry name" value="BcrAD_BadFG"/>
    <property type="match status" value="1"/>
</dbReference>
<dbReference type="AlphaFoldDB" id="A0A2K3CQ97"/>
<reference evidence="6 7" key="1">
    <citation type="journal article" date="2007" name="Science">
        <title>The Chlamydomonas genome reveals the evolution of key animal and plant functions.</title>
        <authorList>
            <person name="Merchant S.S."/>
            <person name="Prochnik S.E."/>
            <person name="Vallon O."/>
            <person name="Harris E.H."/>
            <person name="Karpowicz S.J."/>
            <person name="Witman G.B."/>
            <person name="Terry A."/>
            <person name="Salamov A."/>
            <person name="Fritz-Laylin L.K."/>
            <person name="Marechal-Drouard L."/>
            <person name="Marshall W.F."/>
            <person name="Qu L.H."/>
            <person name="Nelson D.R."/>
            <person name="Sanderfoot A.A."/>
            <person name="Spalding M.H."/>
            <person name="Kapitonov V.V."/>
            <person name="Ren Q."/>
            <person name="Ferris P."/>
            <person name="Lindquist E."/>
            <person name="Shapiro H."/>
            <person name="Lucas S.M."/>
            <person name="Grimwood J."/>
            <person name="Schmutz J."/>
            <person name="Cardol P."/>
            <person name="Cerutti H."/>
            <person name="Chanfreau G."/>
            <person name="Chen C.L."/>
            <person name="Cognat V."/>
            <person name="Croft M.T."/>
            <person name="Dent R."/>
            <person name="Dutcher S."/>
            <person name="Fernandez E."/>
            <person name="Fukuzawa H."/>
            <person name="Gonzalez-Ballester D."/>
            <person name="Gonzalez-Halphen D."/>
            <person name="Hallmann A."/>
            <person name="Hanikenne M."/>
            <person name="Hippler M."/>
            <person name="Inwood W."/>
            <person name="Jabbari K."/>
            <person name="Kalanon M."/>
            <person name="Kuras R."/>
            <person name="Lefebvre P.A."/>
            <person name="Lemaire S.D."/>
            <person name="Lobanov A.V."/>
            <person name="Lohr M."/>
            <person name="Manuell A."/>
            <person name="Meier I."/>
            <person name="Mets L."/>
            <person name="Mittag M."/>
            <person name="Mittelmeier T."/>
            <person name="Moroney J.V."/>
            <person name="Moseley J."/>
            <person name="Napoli C."/>
            <person name="Nedelcu A.M."/>
            <person name="Niyogi K."/>
            <person name="Novoselov S.V."/>
            <person name="Paulsen I.T."/>
            <person name="Pazour G."/>
            <person name="Purton S."/>
            <person name="Ral J.P."/>
            <person name="Riano-Pachon D.M."/>
            <person name="Riekhof W."/>
            <person name="Rymarquis L."/>
            <person name="Schroda M."/>
            <person name="Stern D."/>
            <person name="Umen J."/>
            <person name="Willows R."/>
            <person name="Wilson N."/>
            <person name="Zimmer S.L."/>
            <person name="Allmer J."/>
            <person name="Balk J."/>
            <person name="Bisova K."/>
            <person name="Chen C.J."/>
            <person name="Elias M."/>
            <person name="Gendler K."/>
            <person name="Hauser C."/>
            <person name="Lamb M.R."/>
            <person name="Ledford H."/>
            <person name="Long J.C."/>
            <person name="Minagawa J."/>
            <person name="Page M.D."/>
            <person name="Pan J."/>
            <person name="Pootakham W."/>
            <person name="Roje S."/>
            <person name="Rose A."/>
            <person name="Stahlberg E."/>
            <person name="Terauchi A.M."/>
            <person name="Yang P."/>
            <person name="Ball S."/>
            <person name="Bowler C."/>
            <person name="Dieckmann C.L."/>
            <person name="Gladyshev V.N."/>
            <person name="Green P."/>
            <person name="Jorgensen R."/>
            <person name="Mayfield S."/>
            <person name="Mueller-Roeber B."/>
            <person name="Rajamani S."/>
            <person name="Sayre R.T."/>
            <person name="Brokstein P."/>
            <person name="Dubchak I."/>
            <person name="Goodstein D."/>
            <person name="Hornick L."/>
            <person name="Huang Y.W."/>
            <person name="Jhaveri J."/>
            <person name="Luo Y."/>
            <person name="Martinez D."/>
            <person name="Ngau W.C."/>
            <person name="Otillar B."/>
            <person name="Poliakov A."/>
            <person name="Porter A."/>
            <person name="Szajkowski L."/>
            <person name="Werner G."/>
            <person name="Zhou K."/>
            <person name="Grigoriev I.V."/>
            <person name="Rokhsar D.S."/>
            <person name="Grossman A.R."/>
        </authorList>
    </citation>
    <scope>NUCLEOTIDE SEQUENCE [LARGE SCALE GENOMIC DNA]</scope>
    <source>
        <strain evidence="7">CC-503</strain>
    </source>
</reference>
<gene>
    <name evidence="6" type="ORF">CHLRE_17g720528v5</name>
</gene>
<sequence>MRIIGAQASPEGLACAVLDESRRVLAKTRFDTALAWDINTDVDAAAAEIVSAAKSLAGALSTVGQACDDPWLSISVLCVGTTALDHGGSEAEDAFKAAVQRLLPPSLQLLVYHSAAIALASGTGGPLTGCVLLVGQDTSRAFGAVPDRRTASSSGWGPVFSDSGCAYDVGMRALAALSRAQDGRGADTLLVSAVYRELGVQRAEDLIRWARSHSSIPSRVAGVASLAPVVLECAARGDTVADALVRHAVGELLRAVKSVAGRLGLDRSRLPFNLVLAGPMLSDGSVFMQYLLDVLKDGLPTADVIYPQADGAEAAAWLALWLLNPQLPVPPVRRGL</sequence>
<dbReference type="GO" id="GO:0047931">
    <property type="term" value="F:glucosamine kinase activity"/>
    <property type="evidence" value="ECO:0000318"/>
    <property type="project" value="GO_Central"/>
</dbReference>
<keyword evidence="7" id="KW-1185">Reference proteome</keyword>
<dbReference type="STRING" id="3055.A0A2K3CQ97"/>
<dbReference type="InterPro" id="IPR052519">
    <property type="entry name" value="Euk-type_GlcNAc_Kinase"/>
</dbReference>
<dbReference type="EMBL" id="CM008978">
    <property type="protein sequence ID" value="PNW70457.1"/>
    <property type="molecule type" value="Genomic_DNA"/>
</dbReference>
<name>A0A2K3CQ97_CHLRE</name>
<dbReference type="FunCoup" id="A0A2K3CQ97">
    <property type="interactions" value="909"/>
</dbReference>
<dbReference type="OrthoDB" id="311172at2759"/>
<evidence type="ECO:0000256" key="3">
    <source>
        <dbReference type="ARBA" id="ARBA00014974"/>
    </source>
</evidence>